<evidence type="ECO:0000259" key="3">
    <source>
        <dbReference type="Pfam" id="PF00005"/>
    </source>
</evidence>
<dbReference type="Pfam" id="PF00005">
    <property type="entry name" value="ABC_tran"/>
    <property type="match status" value="1"/>
</dbReference>
<evidence type="ECO:0000256" key="2">
    <source>
        <dbReference type="ARBA" id="ARBA00022840"/>
    </source>
</evidence>
<dbReference type="PANTHER" id="PTHR43158">
    <property type="entry name" value="SKFA PEPTIDE EXPORT ATP-BINDING PROTEIN SKFE"/>
    <property type="match status" value="1"/>
</dbReference>
<comment type="caution">
    <text evidence="4">The sequence shown here is derived from an EMBL/GenBank/DDBJ whole genome shotgun (WGS) entry which is preliminary data.</text>
</comment>
<dbReference type="Gene3D" id="3.40.50.300">
    <property type="entry name" value="P-loop containing nucleotide triphosphate hydrolases"/>
    <property type="match status" value="1"/>
</dbReference>
<dbReference type="PANTHER" id="PTHR43158:SF2">
    <property type="entry name" value="SKFA PEPTIDE EXPORT ATP-BINDING PROTEIN SKFE"/>
    <property type="match status" value="1"/>
</dbReference>
<accession>A0A315EM47</accession>
<dbReference type="InterPro" id="IPR003439">
    <property type="entry name" value="ABC_transporter-like_ATP-bd"/>
</dbReference>
<evidence type="ECO:0000313" key="4">
    <source>
        <dbReference type="EMBL" id="PUE58970.1"/>
    </source>
</evidence>
<dbReference type="SUPFAM" id="SSF52540">
    <property type="entry name" value="P-loop containing nucleoside triphosphate hydrolases"/>
    <property type="match status" value="1"/>
</dbReference>
<sequence>MSTPHAFMLQAQGLSLGPIQNLNFTWPTGVSWLCGDEGTGKTTLLRLLAGDVQPTAGAVTTPEGGVFWANLQDPAHDTTTVQASWDALRARYPNWNAALQQDLAEALDMTPHLEKRLNMLSAGSRRKVMVVAALASGATVTLLDQPFAALDMASIHIIQDFLHEAVHHTSRTWIVADYEAPAQWHTSRVLNLDLYANGSTSQ</sequence>
<dbReference type="AlphaFoldDB" id="A0A315EM47"/>
<dbReference type="GO" id="GO:0016887">
    <property type="term" value="F:ATP hydrolysis activity"/>
    <property type="evidence" value="ECO:0007669"/>
    <property type="project" value="InterPro"/>
</dbReference>
<feature type="domain" description="ABC transporter" evidence="3">
    <location>
        <begin position="20"/>
        <end position="148"/>
    </location>
</feature>
<keyword evidence="2" id="KW-0067">ATP-binding</keyword>
<dbReference type="EMBL" id="NESP01000001">
    <property type="protein sequence ID" value="PUE58970.1"/>
    <property type="molecule type" value="Genomic_DNA"/>
</dbReference>
<organism evidence="4 5">
    <name type="scientific">Limnohabitans curvus</name>
    <dbReference type="NCBI Taxonomy" id="323423"/>
    <lineage>
        <taxon>Bacteria</taxon>
        <taxon>Pseudomonadati</taxon>
        <taxon>Pseudomonadota</taxon>
        <taxon>Betaproteobacteria</taxon>
        <taxon>Burkholderiales</taxon>
        <taxon>Comamonadaceae</taxon>
        <taxon>Limnohabitans</taxon>
    </lineage>
</organism>
<keyword evidence="1" id="KW-0547">Nucleotide-binding</keyword>
<name>A0A315EM47_9BURK</name>
<reference evidence="4 5" key="1">
    <citation type="submission" date="2017-04" db="EMBL/GenBank/DDBJ databases">
        <title>Unexpected and diverse lifestyles within the genus Limnohabitans.</title>
        <authorList>
            <person name="Kasalicky V."/>
            <person name="Mehrshad M."/>
            <person name="Andrei S.-A."/>
            <person name="Salcher M."/>
            <person name="Kratochvilova H."/>
            <person name="Simek K."/>
            <person name="Ghai R."/>
        </authorList>
    </citation>
    <scope>NUCLEOTIDE SEQUENCE [LARGE SCALE GENOMIC DNA]</scope>
    <source>
        <strain evidence="4 5">MWH-C5</strain>
    </source>
</reference>
<dbReference type="GO" id="GO:0005524">
    <property type="term" value="F:ATP binding"/>
    <property type="evidence" value="ECO:0007669"/>
    <property type="project" value="UniProtKB-KW"/>
</dbReference>
<evidence type="ECO:0000256" key="1">
    <source>
        <dbReference type="ARBA" id="ARBA00022741"/>
    </source>
</evidence>
<dbReference type="Proteomes" id="UP000251341">
    <property type="component" value="Unassembled WGS sequence"/>
</dbReference>
<keyword evidence="5" id="KW-1185">Reference proteome</keyword>
<gene>
    <name evidence="4" type="ORF">B9Z44_04800</name>
</gene>
<evidence type="ECO:0000313" key="5">
    <source>
        <dbReference type="Proteomes" id="UP000251341"/>
    </source>
</evidence>
<dbReference type="InterPro" id="IPR027417">
    <property type="entry name" value="P-loop_NTPase"/>
</dbReference>
<proteinExistence type="predicted"/>
<dbReference type="RefSeq" id="WP_108358269.1">
    <property type="nucleotide sequence ID" value="NZ_NESP01000001.1"/>
</dbReference>
<protein>
    <recommendedName>
        <fullName evidence="3">ABC transporter domain-containing protein</fullName>
    </recommendedName>
</protein>